<keyword evidence="1" id="KW-0472">Membrane</keyword>
<keyword evidence="1" id="KW-0812">Transmembrane</keyword>
<feature type="transmembrane region" description="Helical" evidence="1">
    <location>
        <begin position="21"/>
        <end position="41"/>
    </location>
</feature>
<accession>A0A6C0K4M3</accession>
<organism evidence="2">
    <name type="scientific">viral metagenome</name>
    <dbReference type="NCBI Taxonomy" id="1070528"/>
    <lineage>
        <taxon>unclassified sequences</taxon>
        <taxon>metagenomes</taxon>
        <taxon>organismal metagenomes</taxon>
    </lineage>
</organism>
<evidence type="ECO:0000256" key="1">
    <source>
        <dbReference type="SAM" id="Phobius"/>
    </source>
</evidence>
<keyword evidence="1" id="KW-1133">Transmembrane helix</keyword>
<protein>
    <submittedName>
        <fullName evidence="2">Uncharacterized protein</fullName>
    </submittedName>
</protein>
<dbReference type="EMBL" id="MN740799">
    <property type="protein sequence ID" value="QHU12403.1"/>
    <property type="molecule type" value="Genomic_DNA"/>
</dbReference>
<sequence length="62" mass="7041">MEDTCNPYAKLKLQPYRIYSILIPIVGLIFILESVFVFMSIPESLGNALTLKGPFPQLKTHM</sequence>
<proteinExistence type="predicted"/>
<name>A0A6C0K4M3_9ZZZZ</name>
<dbReference type="AlphaFoldDB" id="A0A6C0K4M3"/>
<reference evidence="2" key="1">
    <citation type="journal article" date="2020" name="Nature">
        <title>Giant virus diversity and host interactions through global metagenomics.</title>
        <authorList>
            <person name="Schulz F."/>
            <person name="Roux S."/>
            <person name="Paez-Espino D."/>
            <person name="Jungbluth S."/>
            <person name="Walsh D.A."/>
            <person name="Denef V.J."/>
            <person name="McMahon K.D."/>
            <person name="Konstantinidis K.T."/>
            <person name="Eloe-Fadrosh E.A."/>
            <person name="Kyrpides N.C."/>
            <person name="Woyke T."/>
        </authorList>
    </citation>
    <scope>NUCLEOTIDE SEQUENCE</scope>
    <source>
        <strain evidence="2">GVMAG-S-1101171-110</strain>
    </source>
</reference>
<evidence type="ECO:0000313" key="2">
    <source>
        <dbReference type="EMBL" id="QHU12403.1"/>
    </source>
</evidence>